<comment type="caution">
    <text evidence="1">The sequence shown here is derived from an EMBL/GenBank/DDBJ whole genome shotgun (WGS) entry which is preliminary data.</text>
</comment>
<evidence type="ECO:0008006" key="3">
    <source>
        <dbReference type="Google" id="ProtNLM"/>
    </source>
</evidence>
<keyword evidence="2" id="KW-1185">Reference proteome</keyword>
<dbReference type="Proteomes" id="UP001597368">
    <property type="component" value="Unassembled WGS sequence"/>
</dbReference>
<sequence length="42" mass="4358">MLEIGCGTGLAPRAGTIAIFDGDHTSLTSAYLAHRPATDAER</sequence>
<evidence type="ECO:0000313" key="2">
    <source>
        <dbReference type="Proteomes" id="UP001597368"/>
    </source>
</evidence>
<organism evidence="1 2">
    <name type="scientific">Nonomuraea mangrovi</name>
    <dbReference type="NCBI Taxonomy" id="2316207"/>
    <lineage>
        <taxon>Bacteria</taxon>
        <taxon>Bacillati</taxon>
        <taxon>Actinomycetota</taxon>
        <taxon>Actinomycetes</taxon>
        <taxon>Streptosporangiales</taxon>
        <taxon>Streptosporangiaceae</taxon>
        <taxon>Nonomuraea</taxon>
    </lineage>
</organism>
<proteinExistence type="predicted"/>
<protein>
    <recommendedName>
        <fullName evidence="3">Class I SAM-dependent methyltransferase</fullName>
    </recommendedName>
</protein>
<name>A0ABW4SQZ9_9ACTN</name>
<evidence type="ECO:0000313" key="1">
    <source>
        <dbReference type="EMBL" id="MFD1931061.1"/>
    </source>
</evidence>
<dbReference type="RefSeq" id="WP_379570060.1">
    <property type="nucleotide sequence ID" value="NZ_JBHUFV010000007.1"/>
</dbReference>
<accession>A0ABW4SQZ9</accession>
<gene>
    <name evidence="1" type="ORF">ACFSKW_06165</name>
</gene>
<reference evidence="2" key="1">
    <citation type="journal article" date="2019" name="Int. J. Syst. Evol. Microbiol.">
        <title>The Global Catalogue of Microorganisms (GCM) 10K type strain sequencing project: providing services to taxonomists for standard genome sequencing and annotation.</title>
        <authorList>
            <consortium name="The Broad Institute Genomics Platform"/>
            <consortium name="The Broad Institute Genome Sequencing Center for Infectious Disease"/>
            <person name="Wu L."/>
            <person name="Ma J."/>
        </authorList>
    </citation>
    <scope>NUCLEOTIDE SEQUENCE [LARGE SCALE GENOMIC DNA]</scope>
    <source>
        <strain evidence="2">ICMP 6774ER</strain>
    </source>
</reference>
<dbReference type="EMBL" id="JBHUFV010000007">
    <property type="protein sequence ID" value="MFD1931061.1"/>
    <property type="molecule type" value="Genomic_DNA"/>
</dbReference>